<evidence type="ECO:0000256" key="4">
    <source>
        <dbReference type="ARBA" id="ARBA00022840"/>
    </source>
</evidence>
<dbReference type="PROSITE" id="PS50011">
    <property type="entry name" value="PROTEIN_KINASE_DOM"/>
    <property type="match status" value="1"/>
</dbReference>
<reference evidence="6" key="1">
    <citation type="submission" date="2020-11" db="EMBL/GenBank/DDBJ databases">
        <authorList>
            <consortium name="DOE Joint Genome Institute"/>
            <person name="Ahrendt S."/>
            <person name="Riley R."/>
            <person name="Andreopoulos W."/>
            <person name="Labutti K."/>
            <person name="Pangilinan J."/>
            <person name="Ruiz-Duenas F.J."/>
            <person name="Barrasa J.M."/>
            <person name="Sanchez-Garcia M."/>
            <person name="Camarero S."/>
            <person name="Miyauchi S."/>
            <person name="Serrano A."/>
            <person name="Linde D."/>
            <person name="Babiker R."/>
            <person name="Drula E."/>
            <person name="Ayuso-Fernandez I."/>
            <person name="Pacheco R."/>
            <person name="Padilla G."/>
            <person name="Ferreira P."/>
            <person name="Barriuso J."/>
            <person name="Kellner H."/>
            <person name="Castanera R."/>
            <person name="Alfaro M."/>
            <person name="Ramirez L."/>
            <person name="Pisabarro A.G."/>
            <person name="Kuo A."/>
            <person name="Tritt A."/>
            <person name="Lipzen A."/>
            <person name="He G."/>
            <person name="Yan M."/>
            <person name="Ng V."/>
            <person name="Cullen D."/>
            <person name="Martin F."/>
            <person name="Rosso M.-N."/>
            <person name="Henrissat B."/>
            <person name="Hibbett D."/>
            <person name="Martinez A.T."/>
            <person name="Grigoriev I.V."/>
        </authorList>
    </citation>
    <scope>NUCLEOTIDE SEQUENCE</scope>
    <source>
        <strain evidence="6">CBS 247.69</strain>
    </source>
</reference>
<dbReference type="PANTHER" id="PTHR48016:SF56">
    <property type="entry name" value="MAPKK KINASE"/>
    <property type="match status" value="1"/>
</dbReference>
<sequence>MAKQTNIDISSRVHRLEQSYFALGEFSDVYKCQLDSQSGSEKVAVKVIRGYSPNEDRRMKLRQEIGALVGTWQGFYHENIIHCFGISNDFGYLPGLVLPLCNEGTITKYARSQSSSRKLDVLLQVSSALKYLHFNKFVHTDVRGANILVHNGKPLLMDGGLAPLLNNGEFTVAGVSGRARWMAPELLDPPEELADCGASSCTFESDIYSLGMTILEVMTGDKPYCHRRYETSVILDVVRGVKPNRPEVPVVSDGVWSIIEACWERAENRPSAIMVEAWIDMLRYVDAGNIYP</sequence>
<name>A0A9P5YAZ7_9AGAR</name>
<organism evidence="6 7">
    <name type="scientific">Collybia nuda</name>
    <dbReference type="NCBI Taxonomy" id="64659"/>
    <lineage>
        <taxon>Eukaryota</taxon>
        <taxon>Fungi</taxon>
        <taxon>Dikarya</taxon>
        <taxon>Basidiomycota</taxon>
        <taxon>Agaricomycotina</taxon>
        <taxon>Agaricomycetes</taxon>
        <taxon>Agaricomycetidae</taxon>
        <taxon>Agaricales</taxon>
        <taxon>Tricholomatineae</taxon>
        <taxon>Clitocybaceae</taxon>
        <taxon>Collybia</taxon>
    </lineage>
</organism>
<evidence type="ECO:0000256" key="2">
    <source>
        <dbReference type="ARBA" id="ARBA00022741"/>
    </source>
</evidence>
<dbReference type="InterPro" id="IPR050538">
    <property type="entry name" value="MAP_kinase_kinase_kinase"/>
</dbReference>
<keyword evidence="4" id="KW-0067">ATP-binding</keyword>
<dbReference type="Proteomes" id="UP000807353">
    <property type="component" value="Unassembled WGS sequence"/>
</dbReference>
<keyword evidence="3 6" id="KW-0418">Kinase</keyword>
<dbReference type="InterPro" id="IPR008266">
    <property type="entry name" value="Tyr_kinase_AS"/>
</dbReference>
<dbReference type="GO" id="GO:0004672">
    <property type="term" value="F:protein kinase activity"/>
    <property type="evidence" value="ECO:0007669"/>
    <property type="project" value="InterPro"/>
</dbReference>
<dbReference type="AlphaFoldDB" id="A0A9P5YAZ7"/>
<dbReference type="SUPFAM" id="SSF56112">
    <property type="entry name" value="Protein kinase-like (PK-like)"/>
    <property type="match status" value="1"/>
</dbReference>
<dbReference type="GO" id="GO:0000165">
    <property type="term" value="P:MAPK cascade"/>
    <property type="evidence" value="ECO:0007669"/>
    <property type="project" value="UniProtKB-ARBA"/>
</dbReference>
<evidence type="ECO:0000256" key="1">
    <source>
        <dbReference type="ARBA" id="ARBA00022679"/>
    </source>
</evidence>
<keyword evidence="1" id="KW-0808">Transferase</keyword>
<comment type="caution">
    <text evidence="6">The sequence shown here is derived from an EMBL/GenBank/DDBJ whole genome shotgun (WGS) entry which is preliminary data.</text>
</comment>
<evidence type="ECO:0000313" key="7">
    <source>
        <dbReference type="Proteomes" id="UP000807353"/>
    </source>
</evidence>
<feature type="domain" description="Protein kinase" evidence="5">
    <location>
        <begin position="15"/>
        <end position="279"/>
    </location>
</feature>
<proteinExistence type="predicted"/>
<gene>
    <name evidence="6" type="ORF">BDZ94DRAFT_1250855</name>
</gene>
<dbReference type="EMBL" id="MU150240">
    <property type="protein sequence ID" value="KAF9466817.1"/>
    <property type="molecule type" value="Genomic_DNA"/>
</dbReference>
<dbReference type="PANTHER" id="PTHR48016">
    <property type="entry name" value="MAP KINASE KINASE KINASE SSK2-RELATED-RELATED"/>
    <property type="match status" value="1"/>
</dbReference>
<accession>A0A9P5YAZ7</accession>
<keyword evidence="7" id="KW-1185">Reference proteome</keyword>
<keyword evidence="2" id="KW-0547">Nucleotide-binding</keyword>
<dbReference type="InterPro" id="IPR000719">
    <property type="entry name" value="Prot_kinase_dom"/>
</dbReference>
<dbReference type="Pfam" id="PF00069">
    <property type="entry name" value="Pkinase"/>
    <property type="match status" value="1"/>
</dbReference>
<dbReference type="OrthoDB" id="346907at2759"/>
<dbReference type="Gene3D" id="1.10.510.10">
    <property type="entry name" value="Transferase(Phosphotransferase) domain 1"/>
    <property type="match status" value="1"/>
</dbReference>
<dbReference type="InterPro" id="IPR011009">
    <property type="entry name" value="Kinase-like_dom_sf"/>
</dbReference>
<evidence type="ECO:0000256" key="3">
    <source>
        <dbReference type="ARBA" id="ARBA00022777"/>
    </source>
</evidence>
<evidence type="ECO:0000313" key="6">
    <source>
        <dbReference type="EMBL" id="KAF9466817.1"/>
    </source>
</evidence>
<dbReference type="GO" id="GO:0005524">
    <property type="term" value="F:ATP binding"/>
    <property type="evidence" value="ECO:0007669"/>
    <property type="project" value="UniProtKB-KW"/>
</dbReference>
<dbReference type="PROSITE" id="PS00109">
    <property type="entry name" value="PROTEIN_KINASE_TYR"/>
    <property type="match status" value="1"/>
</dbReference>
<protein>
    <submittedName>
        <fullName evidence="6">Kinase-like domain-containing protein</fullName>
    </submittedName>
</protein>
<evidence type="ECO:0000259" key="5">
    <source>
        <dbReference type="PROSITE" id="PS50011"/>
    </source>
</evidence>